<dbReference type="EMBL" id="CAFBMD010000011">
    <property type="protein sequence ID" value="CAB4890266.1"/>
    <property type="molecule type" value="Genomic_DNA"/>
</dbReference>
<dbReference type="HAMAP" id="MF_00047">
    <property type="entry name" value="Dala_Dala_lig"/>
    <property type="match status" value="1"/>
</dbReference>
<dbReference type="InterPro" id="IPR016185">
    <property type="entry name" value="PreATP-grasp_dom_sf"/>
</dbReference>
<dbReference type="InterPro" id="IPR013815">
    <property type="entry name" value="ATP_grasp_subdomain_1"/>
</dbReference>
<evidence type="ECO:0000256" key="3">
    <source>
        <dbReference type="ARBA" id="ARBA00023316"/>
    </source>
</evidence>
<dbReference type="GO" id="GO:0008716">
    <property type="term" value="F:D-alanine-D-alanine ligase activity"/>
    <property type="evidence" value="ECO:0007669"/>
    <property type="project" value="InterPro"/>
</dbReference>
<dbReference type="PANTHER" id="PTHR23132">
    <property type="entry name" value="D-ALANINE--D-ALANINE LIGASE"/>
    <property type="match status" value="1"/>
</dbReference>
<organism evidence="7">
    <name type="scientific">freshwater metagenome</name>
    <dbReference type="NCBI Taxonomy" id="449393"/>
    <lineage>
        <taxon>unclassified sequences</taxon>
        <taxon>metagenomes</taxon>
        <taxon>ecological metagenomes</taxon>
    </lineage>
</organism>
<name>A0A6J7F417_9ZZZZ</name>
<dbReference type="EMBL" id="CAEZZQ010000064">
    <property type="protein sequence ID" value="CAB4778651.1"/>
    <property type="molecule type" value="Genomic_DNA"/>
</dbReference>
<proteinExistence type="inferred from homology"/>
<dbReference type="Gene3D" id="3.30.470.20">
    <property type="entry name" value="ATP-grasp fold, B domain"/>
    <property type="match status" value="1"/>
</dbReference>
<dbReference type="InterPro" id="IPR011095">
    <property type="entry name" value="Dala_Dala_lig_C"/>
</dbReference>
<dbReference type="Pfam" id="PF07478">
    <property type="entry name" value="Dala_Dala_lig_C"/>
    <property type="match status" value="1"/>
</dbReference>
<dbReference type="SUPFAM" id="SSF52440">
    <property type="entry name" value="PreATP-grasp domain"/>
    <property type="match status" value="1"/>
</dbReference>
<reference evidence="7" key="1">
    <citation type="submission" date="2020-05" db="EMBL/GenBank/DDBJ databases">
        <authorList>
            <person name="Chiriac C."/>
            <person name="Salcher M."/>
            <person name="Ghai R."/>
            <person name="Kavagutti S V."/>
        </authorList>
    </citation>
    <scope>NUCLEOTIDE SEQUENCE</scope>
</reference>
<evidence type="ECO:0000313" key="9">
    <source>
        <dbReference type="EMBL" id="CAB5055053.1"/>
    </source>
</evidence>
<dbReference type="PIRSF" id="PIRSF039102">
    <property type="entry name" value="Ddl/VanB"/>
    <property type="match status" value="1"/>
</dbReference>
<dbReference type="InterPro" id="IPR011761">
    <property type="entry name" value="ATP-grasp"/>
</dbReference>
<dbReference type="GO" id="GO:0005829">
    <property type="term" value="C:cytosol"/>
    <property type="evidence" value="ECO:0007669"/>
    <property type="project" value="TreeGrafter"/>
</dbReference>
<dbReference type="SUPFAM" id="SSF56059">
    <property type="entry name" value="Glutathione synthetase ATP-binding domain-like"/>
    <property type="match status" value="1"/>
</dbReference>
<dbReference type="EMBL" id="CAFBQF010000081">
    <property type="protein sequence ID" value="CAB5055053.1"/>
    <property type="molecule type" value="Genomic_DNA"/>
</dbReference>
<dbReference type="GO" id="GO:0046872">
    <property type="term" value="F:metal ion binding"/>
    <property type="evidence" value="ECO:0007669"/>
    <property type="project" value="InterPro"/>
</dbReference>
<accession>A0A6J7F417</accession>
<evidence type="ECO:0000313" key="8">
    <source>
        <dbReference type="EMBL" id="CAB5037713.1"/>
    </source>
</evidence>
<dbReference type="Pfam" id="PF01820">
    <property type="entry name" value="Dala_Dala_lig_N"/>
    <property type="match status" value="1"/>
</dbReference>
<evidence type="ECO:0000313" key="5">
    <source>
        <dbReference type="EMBL" id="CAB4694168.1"/>
    </source>
</evidence>
<dbReference type="Gene3D" id="3.40.50.20">
    <property type="match status" value="1"/>
</dbReference>
<dbReference type="NCBIfam" id="TIGR01205">
    <property type="entry name" value="D_ala_D_alaTIGR"/>
    <property type="match status" value="1"/>
</dbReference>
<dbReference type="InterPro" id="IPR011127">
    <property type="entry name" value="Dala_Dala_lig_N"/>
</dbReference>
<keyword evidence="2" id="KW-0436">Ligase</keyword>
<dbReference type="InterPro" id="IPR005905">
    <property type="entry name" value="D_ala_D_ala"/>
</dbReference>
<evidence type="ECO:0000256" key="1">
    <source>
        <dbReference type="ARBA" id="ARBA00010871"/>
    </source>
</evidence>
<dbReference type="EMBL" id="CAEZXW010000007">
    <property type="protein sequence ID" value="CAB4694168.1"/>
    <property type="molecule type" value="Genomic_DNA"/>
</dbReference>
<dbReference type="GO" id="GO:0005524">
    <property type="term" value="F:ATP binding"/>
    <property type="evidence" value="ECO:0007669"/>
    <property type="project" value="InterPro"/>
</dbReference>
<evidence type="ECO:0000256" key="2">
    <source>
        <dbReference type="ARBA" id="ARBA00022598"/>
    </source>
</evidence>
<evidence type="ECO:0000313" key="7">
    <source>
        <dbReference type="EMBL" id="CAB4890266.1"/>
    </source>
</evidence>
<dbReference type="GO" id="GO:0071555">
    <property type="term" value="P:cell wall organization"/>
    <property type="evidence" value="ECO:0007669"/>
    <property type="project" value="UniProtKB-KW"/>
</dbReference>
<evidence type="ECO:0000259" key="4">
    <source>
        <dbReference type="PROSITE" id="PS50975"/>
    </source>
</evidence>
<protein>
    <submittedName>
        <fullName evidence="7">Unannotated protein</fullName>
    </submittedName>
</protein>
<evidence type="ECO:0000313" key="6">
    <source>
        <dbReference type="EMBL" id="CAB4778651.1"/>
    </source>
</evidence>
<dbReference type="AlphaFoldDB" id="A0A6J7F417"/>
<gene>
    <name evidence="5" type="ORF">UFOPK2593_00235</name>
    <name evidence="6" type="ORF">UFOPK2894_01043</name>
    <name evidence="7" type="ORF">UFOPK3492_00291</name>
    <name evidence="8" type="ORF">UFOPK4234_00666</name>
    <name evidence="9" type="ORF">UFOPK4295_01309</name>
</gene>
<dbReference type="GO" id="GO:0009252">
    <property type="term" value="P:peptidoglycan biosynthetic process"/>
    <property type="evidence" value="ECO:0007669"/>
    <property type="project" value="TreeGrafter"/>
</dbReference>
<dbReference type="PROSITE" id="PS50975">
    <property type="entry name" value="ATP_GRASP"/>
    <property type="match status" value="1"/>
</dbReference>
<dbReference type="Gene3D" id="3.30.1490.20">
    <property type="entry name" value="ATP-grasp fold, A domain"/>
    <property type="match status" value="1"/>
</dbReference>
<feature type="domain" description="ATP-grasp" evidence="4">
    <location>
        <begin position="106"/>
        <end position="314"/>
    </location>
</feature>
<sequence>MSEMKLSRVLVLSGGLSHERDVSIRSGRRVAEALRSQGVEVSEVDSDSSLLPTLSALEPGSVIFPTLHGAAGEDGAIRDIFEMLELPYVGSTADACRRSFDKPVAKGIVESVGIRVPASRVLPHSTFRELGAQYLLPLIEKSVGLPLMVKPAKGGSALGASVVRSAAELPEAMISAFSYGSDVVIEPFIAGREIAVSVIEESDGTLTALPIVEIVADSGFYSYDARYTAGLTEFFVPANLDSILSARAADVAKKVHMGLGLRDLSRSDLIIDNNGEVWFLEVNVAPGMTETSLLPQSVAATGRDIGALYKELAERALLRKYSTSQ</sequence>
<keyword evidence="3" id="KW-0961">Cell wall biogenesis/degradation</keyword>
<dbReference type="NCBIfam" id="NF002378">
    <property type="entry name" value="PRK01372.1"/>
    <property type="match status" value="1"/>
</dbReference>
<dbReference type="PANTHER" id="PTHR23132:SF23">
    <property type="entry name" value="D-ALANINE--D-ALANINE LIGASE B"/>
    <property type="match status" value="1"/>
</dbReference>
<comment type="similarity">
    <text evidence="1">Belongs to the D-alanine--D-alanine ligase family.</text>
</comment>
<dbReference type="EMBL" id="CAFBQA010000027">
    <property type="protein sequence ID" value="CAB5037713.1"/>
    <property type="molecule type" value="Genomic_DNA"/>
</dbReference>